<dbReference type="PROSITE" id="PS50887">
    <property type="entry name" value="GGDEF"/>
    <property type="match status" value="1"/>
</dbReference>
<dbReference type="Proteomes" id="UP001595621">
    <property type="component" value="Unassembled WGS sequence"/>
</dbReference>
<dbReference type="Gene3D" id="3.30.70.270">
    <property type="match status" value="1"/>
</dbReference>
<dbReference type="SMART" id="SM00052">
    <property type="entry name" value="EAL"/>
    <property type="match status" value="1"/>
</dbReference>
<proteinExistence type="predicted"/>
<keyword evidence="4" id="KW-1185">Reference proteome</keyword>
<gene>
    <name evidence="3" type="ORF">ACFOE0_00850</name>
</gene>
<accession>A0ABV7G619</accession>
<dbReference type="InterPro" id="IPR001633">
    <property type="entry name" value="EAL_dom"/>
</dbReference>
<dbReference type="SUPFAM" id="SSF54631">
    <property type="entry name" value="CBS-domain pair"/>
    <property type="match status" value="1"/>
</dbReference>
<dbReference type="CDD" id="cd01948">
    <property type="entry name" value="EAL"/>
    <property type="match status" value="1"/>
</dbReference>
<dbReference type="SUPFAM" id="SSF55073">
    <property type="entry name" value="Nucleotide cyclase"/>
    <property type="match status" value="1"/>
</dbReference>
<organism evidence="3 4">
    <name type="scientific">Shewanella submarina</name>
    <dbReference type="NCBI Taxonomy" id="2016376"/>
    <lineage>
        <taxon>Bacteria</taxon>
        <taxon>Pseudomonadati</taxon>
        <taxon>Pseudomonadota</taxon>
        <taxon>Gammaproteobacteria</taxon>
        <taxon>Alteromonadales</taxon>
        <taxon>Shewanellaceae</taxon>
        <taxon>Shewanella</taxon>
    </lineage>
</organism>
<evidence type="ECO:0000313" key="4">
    <source>
        <dbReference type="Proteomes" id="UP001595621"/>
    </source>
</evidence>
<comment type="caution">
    <text evidence="3">The sequence shown here is derived from an EMBL/GenBank/DDBJ whole genome shotgun (WGS) entry which is preliminary data.</text>
</comment>
<evidence type="ECO:0000259" key="2">
    <source>
        <dbReference type="PROSITE" id="PS50887"/>
    </source>
</evidence>
<name>A0ABV7G619_9GAMM</name>
<dbReference type="InterPro" id="IPR050706">
    <property type="entry name" value="Cyclic-di-GMP_PDE-like"/>
</dbReference>
<dbReference type="PANTHER" id="PTHR33121">
    <property type="entry name" value="CYCLIC DI-GMP PHOSPHODIESTERASE PDEF"/>
    <property type="match status" value="1"/>
</dbReference>
<dbReference type="NCBIfam" id="TIGR00254">
    <property type="entry name" value="GGDEF"/>
    <property type="match status" value="1"/>
</dbReference>
<dbReference type="RefSeq" id="WP_248936529.1">
    <property type="nucleotide sequence ID" value="NZ_JAKILF010000005.1"/>
</dbReference>
<dbReference type="PANTHER" id="PTHR33121:SF76">
    <property type="entry name" value="SIGNALING PROTEIN"/>
    <property type="match status" value="1"/>
</dbReference>
<dbReference type="Pfam" id="PF00563">
    <property type="entry name" value="EAL"/>
    <property type="match status" value="1"/>
</dbReference>
<dbReference type="InterPro" id="IPR035919">
    <property type="entry name" value="EAL_sf"/>
</dbReference>
<evidence type="ECO:0000313" key="3">
    <source>
        <dbReference type="EMBL" id="MFC3136740.1"/>
    </source>
</evidence>
<feature type="domain" description="EAL" evidence="1">
    <location>
        <begin position="3"/>
        <end position="253"/>
    </location>
</feature>
<dbReference type="InterPro" id="IPR046342">
    <property type="entry name" value="CBS_dom_sf"/>
</dbReference>
<dbReference type="EMBL" id="JBHRTD010000001">
    <property type="protein sequence ID" value="MFC3136740.1"/>
    <property type="molecule type" value="Genomic_DNA"/>
</dbReference>
<dbReference type="SMART" id="SM00267">
    <property type="entry name" value="GGDEF"/>
    <property type="match status" value="1"/>
</dbReference>
<feature type="domain" description="GGDEF" evidence="2">
    <location>
        <begin position="425"/>
        <end position="576"/>
    </location>
</feature>
<dbReference type="InterPro" id="IPR029787">
    <property type="entry name" value="Nucleotide_cyclase"/>
</dbReference>
<dbReference type="CDD" id="cd01949">
    <property type="entry name" value="GGDEF"/>
    <property type="match status" value="1"/>
</dbReference>
<dbReference type="InterPro" id="IPR000160">
    <property type="entry name" value="GGDEF_dom"/>
</dbReference>
<reference evidence="4" key="1">
    <citation type="journal article" date="2019" name="Int. J. Syst. Evol. Microbiol.">
        <title>The Global Catalogue of Microorganisms (GCM) 10K type strain sequencing project: providing services to taxonomists for standard genome sequencing and annotation.</title>
        <authorList>
            <consortium name="The Broad Institute Genomics Platform"/>
            <consortium name="The Broad Institute Genome Sequencing Center for Infectious Disease"/>
            <person name="Wu L."/>
            <person name="Ma J."/>
        </authorList>
    </citation>
    <scope>NUCLEOTIDE SEQUENCE [LARGE SCALE GENOMIC DNA]</scope>
    <source>
        <strain evidence="4">KCTC 52277</strain>
    </source>
</reference>
<dbReference type="Gene3D" id="3.20.20.450">
    <property type="entry name" value="EAL domain"/>
    <property type="match status" value="1"/>
</dbReference>
<dbReference type="InterPro" id="IPR043128">
    <property type="entry name" value="Rev_trsase/Diguanyl_cyclase"/>
</dbReference>
<dbReference type="PROSITE" id="PS50883">
    <property type="entry name" value="EAL"/>
    <property type="match status" value="1"/>
</dbReference>
<evidence type="ECO:0000259" key="1">
    <source>
        <dbReference type="PROSITE" id="PS50883"/>
    </source>
</evidence>
<dbReference type="Pfam" id="PF00990">
    <property type="entry name" value="GGDEF"/>
    <property type="match status" value="1"/>
</dbReference>
<dbReference type="SUPFAM" id="SSF141868">
    <property type="entry name" value="EAL domain-like"/>
    <property type="match status" value="1"/>
</dbReference>
<dbReference type="Gene3D" id="3.10.580.10">
    <property type="entry name" value="CBS-domain"/>
    <property type="match status" value="1"/>
</dbReference>
<protein>
    <submittedName>
        <fullName evidence="3">GGDEF domain-containing protein</fullName>
    </submittedName>
</protein>
<sequence>MAKDALTRELEQLIADESVDIVFQPIFNINSQELLGLEALSRGPLHSPLYSPVSLFRAAEANGRLSELETLCRRRALSAFCRDSLPGKLFINISPKALLDPNHPRGKTLQLLSVLGIPPSKVVIELSEQYPADDIDLLNDCLQHYRNQGFLTAIDDLGAGYSGLRLWSELAPDFVKIDRHFSHGIDTNSVKQEFVRSIVELCQSLTCKVIAEGIENHDELATLKRLGVQYCQGYLLGKPAAEPVLTMHESLPVGLPIAMPRYGETAQSLCSPAVALSANCKLKEAGLMFSRQPGLQALVVMEQSRAVGLLYRNHLLELFSTPYGRALHESRPLHEVMDGDALQFHAGTPLSSVSQLLTADSETVIAQQFIILRGEELLGVGNTRDLLQRITDQRIKHARHANPLTGLPGNVPIQEELQRLRQMELDFELAYFDLNQFKPYNDVYGFSRGDEMIIALSELLRSHQSPECFVGHIGGDDFVMISTSACCVHICREVLQEFERVKSRFFREADWRAGFIESEDRQGKPCKYTLTGLSVGILMAETTRSCSDESLSELAAAAKKQAKQSEDGLALWPIAV</sequence>